<dbReference type="AlphaFoldDB" id="A0A4V0NG79"/>
<dbReference type="Proteomes" id="UP000295497">
    <property type="component" value="Chromosome"/>
</dbReference>
<organism evidence="1 2">
    <name type="scientific">Sorangium cellulosum</name>
    <name type="common">Polyangium cellulosum</name>
    <dbReference type="NCBI Taxonomy" id="56"/>
    <lineage>
        <taxon>Bacteria</taxon>
        <taxon>Pseudomonadati</taxon>
        <taxon>Myxococcota</taxon>
        <taxon>Polyangia</taxon>
        <taxon>Polyangiales</taxon>
        <taxon>Polyangiaceae</taxon>
        <taxon>Sorangium</taxon>
    </lineage>
</organism>
<name>A0A4V0NG79_SORCE</name>
<proteinExistence type="predicted"/>
<sequence>MPPLGSAPASDDVRVTVRLTLCGKGRDGDSSRASALALPRNNSLLAILDGSA</sequence>
<evidence type="ECO:0000313" key="2">
    <source>
        <dbReference type="Proteomes" id="UP000295497"/>
    </source>
</evidence>
<gene>
    <name evidence="1" type="ORF">SOCE836_043690</name>
</gene>
<reference evidence="1 2" key="1">
    <citation type="submission" date="2015-09" db="EMBL/GenBank/DDBJ databases">
        <title>Sorangium comparison.</title>
        <authorList>
            <person name="Zaburannyi N."/>
            <person name="Bunk B."/>
            <person name="Overmann J."/>
            <person name="Mueller R."/>
        </authorList>
    </citation>
    <scope>NUCLEOTIDE SEQUENCE [LARGE SCALE GENOMIC DNA]</scope>
    <source>
        <strain evidence="1 2">So ce836</strain>
    </source>
</reference>
<dbReference type="EMBL" id="CP012672">
    <property type="protein sequence ID" value="AUX32232.1"/>
    <property type="molecule type" value="Genomic_DNA"/>
</dbReference>
<evidence type="ECO:0000313" key="1">
    <source>
        <dbReference type="EMBL" id="AUX32232.1"/>
    </source>
</evidence>
<protein>
    <submittedName>
        <fullName evidence="1">Uncharacterized protein</fullName>
    </submittedName>
</protein>
<accession>A0A4V0NG79</accession>